<dbReference type="AlphaFoldDB" id="A0A8J5IT74"/>
<dbReference type="PANTHER" id="PTHR16631:SF17">
    <property type="entry name" value="GLUCAN ENDO-1,3-BETA-GLUCOSIDASE BTGC"/>
    <property type="match status" value="1"/>
</dbReference>
<evidence type="ECO:0000256" key="9">
    <source>
        <dbReference type="ARBA" id="ARBA00023316"/>
    </source>
</evidence>
<keyword evidence="7" id="KW-0325">Glycoprotein</keyword>
<accession>A0A8J5IT74</accession>
<reference evidence="11" key="1">
    <citation type="submission" date="2021-01" db="EMBL/GenBank/DDBJ databases">
        <title>Phytophthora aleatoria, a newly-described species from Pinus radiata is distinct from Phytophthora cactorum isolates based on comparative genomics.</title>
        <authorList>
            <person name="Mcdougal R."/>
            <person name="Panda P."/>
            <person name="Williams N."/>
            <person name="Studholme D.J."/>
        </authorList>
    </citation>
    <scope>NUCLEOTIDE SEQUENCE</scope>
    <source>
        <strain evidence="11">NZFS 4037</strain>
    </source>
</reference>
<keyword evidence="8" id="KW-0119">Carbohydrate metabolism</keyword>
<evidence type="ECO:0000256" key="1">
    <source>
        <dbReference type="ARBA" id="ARBA00000382"/>
    </source>
</evidence>
<dbReference type="InterPro" id="IPR050732">
    <property type="entry name" value="Beta-glucan_modifiers"/>
</dbReference>
<keyword evidence="12" id="KW-1185">Reference proteome</keyword>
<comment type="subcellular location">
    <subcellularLocation>
        <location evidence="2">Cell membrane</location>
    </subcellularLocation>
</comment>
<evidence type="ECO:0000256" key="10">
    <source>
        <dbReference type="ARBA" id="ARBA00023326"/>
    </source>
</evidence>
<evidence type="ECO:0000313" key="11">
    <source>
        <dbReference type="EMBL" id="KAG6966329.1"/>
    </source>
</evidence>
<evidence type="ECO:0000256" key="2">
    <source>
        <dbReference type="ARBA" id="ARBA00004236"/>
    </source>
</evidence>
<keyword evidence="5" id="KW-0378">Hydrolase</keyword>
<comment type="catalytic activity">
    <reaction evidence="1">
        <text>Hydrolysis of (1-&gt;3)-beta-D-glucosidic linkages in (1-&gt;3)-beta-D-glucans.</text>
        <dbReference type="EC" id="3.2.1.39"/>
    </reaction>
</comment>
<name>A0A8J5IT74_9STRA</name>
<gene>
    <name evidence="11" type="ORF">JG688_00006820</name>
</gene>
<evidence type="ECO:0000313" key="12">
    <source>
        <dbReference type="Proteomes" id="UP000709295"/>
    </source>
</evidence>
<evidence type="ECO:0000256" key="4">
    <source>
        <dbReference type="ARBA" id="ARBA00022475"/>
    </source>
</evidence>
<evidence type="ECO:0000256" key="8">
    <source>
        <dbReference type="ARBA" id="ARBA00023277"/>
    </source>
</evidence>
<dbReference type="GO" id="GO:0000272">
    <property type="term" value="P:polysaccharide catabolic process"/>
    <property type="evidence" value="ECO:0007669"/>
    <property type="project" value="UniProtKB-KW"/>
</dbReference>
<evidence type="ECO:0000256" key="5">
    <source>
        <dbReference type="ARBA" id="ARBA00022801"/>
    </source>
</evidence>
<keyword evidence="9" id="KW-0961">Cell wall biogenesis/degradation</keyword>
<protein>
    <recommendedName>
        <fullName evidence="3">glucan endo-1,3-beta-D-glucosidase</fullName>
        <ecNumber evidence="3">3.2.1.39</ecNumber>
    </recommendedName>
</protein>
<dbReference type="EC" id="3.2.1.39" evidence="3"/>
<keyword evidence="6" id="KW-0472">Membrane</keyword>
<evidence type="ECO:0000256" key="7">
    <source>
        <dbReference type="ARBA" id="ARBA00023180"/>
    </source>
</evidence>
<dbReference type="GO" id="GO:0042973">
    <property type="term" value="F:glucan endo-1,3-beta-D-glucosidase activity"/>
    <property type="evidence" value="ECO:0007669"/>
    <property type="project" value="UniProtKB-EC"/>
</dbReference>
<comment type="caution">
    <text evidence="11">The sequence shown here is derived from an EMBL/GenBank/DDBJ whole genome shotgun (WGS) entry which is preliminary data.</text>
</comment>
<dbReference type="GO" id="GO:0071555">
    <property type="term" value="P:cell wall organization"/>
    <property type="evidence" value="ECO:0007669"/>
    <property type="project" value="UniProtKB-KW"/>
</dbReference>
<keyword evidence="4" id="KW-1003">Cell membrane</keyword>
<proteinExistence type="predicted"/>
<sequence>MPHTYKQPQLEALKPNAILSTCAIDSEIQVVCDGYSSYPDAIVAVYVGNEDLVNGDYDTFSADTLAGYIWQVKECTSNTVPVGLVQHINEWLNADGASAACDVAGVNIYPLFTQGDDTSVFKLETQWAQILAAGS</sequence>
<organism evidence="11 12">
    <name type="scientific">Phytophthora aleatoria</name>
    <dbReference type="NCBI Taxonomy" id="2496075"/>
    <lineage>
        <taxon>Eukaryota</taxon>
        <taxon>Sar</taxon>
        <taxon>Stramenopiles</taxon>
        <taxon>Oomycota</taxon>
        <taxon>Peronosporomycetes</taxon>
        <taxon>Peronosporales</taxon>
        <taxon>Peronosporaceae</taxon>
        <taxon>Phytophthora</taxon>
    </lineage>
</organism>
<evidence type="ECO:0000256" key="3">
    <source>
        <dbReference type="ARBA" id="ARBA00012780"/>
    </source>
</evidence>
<evidence type="ECO:0000256" key="6">
    <source>
        <dbReference type="ARBA" id="ARBA00023136"/>
    </source>
</evidence>
<dbReference type="Proteomes" id="UP000709295">
    <property type="component" value="Unassembled WGS sequence"/>
</dbReference>
<dbReference type="GO" id="GO:0005886">
    <property type="term" value="C:plasma membrane"/>
    <property type="evidence" value="ECO:0007669"/>
    <property type="project" value="UniProtKB-SubCell"/>
</dbReference>
<dbReference type="PANTHER" id="PTHR16631">
    <property type="entry name" value="GLUCAN 1,3-BETA-GLUCOSIDASE"/>
    <property type="match status" value="1"/>
</dbReference>
<keyword evidence="10" id="KW-0624">Polysaccharide degradation</keyword>
<dbReference type="EMBL" id="JAENGY010000307">
    <property type="protein sequence ID" value="KAG6966329.1"/>
    <property type="molecule type" value="Genomic_DNA"/>
</dbReference>